<dbReference type="RefSeq" id="WP_071310692.1">
    <property type="nucleotide sequence ID" value="NZ_MLQR01000043.1"/>
</dbReference>
<dbReference type="InterPro" id="IPR009776">
    <property type="entry name" value="Spore_0_M"/>
</dbReference>
<dbReference type="AlphaFoldDB" id="A0A1S2LFE4"/>
<evidence type="ECO:0008006" key="3">
    <source>
        <dbReference type="Google" id="ProtNLM"/>
    </source>
</evidence>
<reference evidence="1 2" key="1">
    <citation type="submission" date="2016-10" db="EMBL/GenBank/DDBJ databases">
        <title>Draft genome sequences of four alkaliphilic bacteria belonging to the Anaerobacillus genus.</title>
        <authorList>
            <person name="Bassil N.M."/>
            <person name="Lloyd J.R."/>
        </authorList>
    </citation>
    <scope>NUCLEOTIDE SEQUENCE [LARGE SCALE GENOMIC DNA]</scope>
    <source>
        <strain evidence="1 2">DSM 18345</strain>
    </source>
</reference>
<dbReference type="Pfam" id="PF07070">
    <property type="entry name" value="Spo0M"/>
    <property type="match status" value="1"/>
</dbReference>
<dbReference type="PANTHER" id="PTHR40053:SF1">
    <property type="entry name" value="SPORULATION-CONTROL PROTEIN SPO0M"/>
    <property type="match status" value="1"/>
</dbReference>
<sequence length="231" mass="26841">MFKKLLSSIGIGSTKVNTVLFEDIIERGKEVKGEVHIIGGITEEKISEIYIHIDSEFHKYDHDMTEFPDITEPILEIKVTDPLVIRPHEEKIIPISFTIPYYTPITFGKQTVQIQTELKINLLNHPVEKHDFILIDPLINDIFKFFKKQGFRHNFESGFCRSKPPTSINPTHCLQNFHLENKDGVQICFTGNEKDINIHVREKDQVRNFLITRDQDLIIQLSKLYPSNKEA</sequence>
<dbReference type="PANTHER" id="PTHR40053">
    <property type="entry name" value="SPORULATION-CONTROL PROTEIN SPO0M"/>
    <property type="match status" value="1"/>
</dbReference>
<gene>
    <name evidence="1" type="ORF">BKP37_16405</name>
</gene>
<organism evidence="1 2">
    <name type="scientific">Anaerobacillus alkalilacustris</name>
    <dbReference type="NCBI Taxonomy" id="393763"/>
    <lineage>
        <taxon>Bacteria</taxon>
        <taxon>Bacillati</taxon>
        <taxon>Bacillota</taxon>
        <taxon>Bacilli</taxon>
        <taxon>Bacillales</taxon>
        <taxon>Bacillaceae</taxon>
        <taxon>Anaerobacillus</taxon>
    </lineage>
</organism>
<evidence type="ECO:0000313" key="2">
    <source>
        <dbReference type="Proteomes" id="UP000179524"/>
    </source>
</evidence>
<protein>
    <recommendedName>
        <fullName evidence="3">Sporulation protein SpoOM</fullName>
    </recommendedName>
</protein>
<accession>A0A1S2LFE4</accession>
<dbReference type="Proteomes" id="UP000179524">
    <property type="component" value="Unassembled WGS sequence"/>
</dbReference>
<dbReference type="EMBL" id="MLQR01000043">
    <property type="protein sequence ID" value="OIJ11228.1"/>
    <property type="molecule type" value="Genomic_DNA"/>
</dbReference>
<proteinExistence type="predicted"/>
<keyword evidence="2" id="KW-1185">Reference proteome</keyword>
<evidence type="ECO:0000313" key="1">
    <source>
        <dbReference type="EMBL" id="OIJ11228.1"/>
    </source>
</evidence>
<name>A0A1S2LFE4_9BACI</name>
<comment type="caution">
    <text evidence="1">The sequence shown here is derived from an EMBL/GenBank/DDBJ whole genome shotgun (WGS) entry which is preliminary data.</text>
</comment>